<keyword evidence="2" id="KW-1185">Reference proteome</keyword>
<proteinExistence type="predicted"/>
<dbReference type="EMBL" id="CP013386">
    <property type="protein sequence ID" value="AOJ01902.1"/>
    <property type="molecule type" value="Genomic_DNA"/>
</dbReference>
<evidence type="ECO:0000313" key="1">
    <source>
        <dbReference type="EMBL" id="AOJ01902.1"/>
    </source>
</evidence>
<evidence type="ECO:0000313" key="2">
    <source>
        <dbReference type="Proteomes" id="UP000062519"/>
    </source>
</evidence>
<reference evidence="1 2" key="1">
    <citation type="submission" date="2015-12" db="EMBL/GenBank/DDBJ databases">
        <title>Diversity of Burkholderia near neighbor genomes.</title>
        <authorList>
            <person name="Sahl J."/>
            <person name="Wagner D."/>
            <person name="Keim P."/>
        </authorList>
    </citation>
    <scope>NUCLEOTIDE SEQUENCE [LARGE SCALE GENOMIC DNA]</scope>
    <source>
        <strain evidence="1 2">BDU6</strain>
    </source>
</reference>
<dbReference type="KEGG" id="buu:WS70_08720"/>
<accession>A0A1B4FEB6</accession>
<organism evidence="1 2">
    <name type="scientific">Burkholderia mayonis</name>
    <dbReference type="NCBI Taxonomy" id="1385591"/>
    <lineage>
        <taxon>Bacteria</taxon>
        <taxon>Pseudomonadati</taxon>
        <taxon>Pseudomonadota</taxon>
        <taxon>Betaproteobacteria</taxon>
        <taxon>Burkholderiales</taxon>
        <taxon>Burkholderiaceae</taxon>
        <taxon>Burkholderia</taxon>
        <taxon>pseudomallei group</taxon>
    </lineage>
</organism>
<protein>
    <submittedName>
        <fullName evidence="1">Uncharacterized protein</fullName>
    </submittedName>
</protein>
<gene>
    <name evidence="1" type="ORF">WS70_08720</name>
</gene>
<dbReference type="AlphaFoldDB" id="A0A1B4FEB6"/>
<sequence>MRAVIGECNPFRTHIQTACVQCLSEAIQAVVHYLIVLGCEADMCNSLMAKVKQMLRCSLSGRSVVDANSTYRLRIGQVRAEDDERKFLMGQLTEVAIVKPSWIQNHQTIDAPTIHEIKKRSRAVRFLNGLEYDLVAVRVTCCGQPCEKSRKIGVDVDVNMIAVRHEERDRFRRTTGERSSHGVRNIAELSSCREHASASFLADSHAGDTVQHE</sequence>
<name>A0A1B4FEB6_9BURK</name>
<dbReference type="Proteomes" id="UP000062519">
    <property type="component" value="Chromosome 1"/>
</dbReference>